<evidence type="ECO:0000313" key="3">
    <source>
        <dbReference type="EMBL" id="SPD06595.1"/>
    </source>
</evidence>
<dbReference type="GO" id="GO:0003676">
    <property type="term" value="F:nucleic acid binding"/>
    <property type="evidence" value="ECO:0007669"/>
    <property type="project" value="InterPro"/>
</dbReference>
<dbReference type="Pfam" id="PF22936">
    <property type="entry name" value="Pol_BBD"/>
    <property type="match status" value="1"/>
</dbReference>
<dbReference type="PANTHER" id="PTHR11439">
    <property type="entry name" value="GAG-POL-RELATED RETROTRANSPOSON"/>
    <property type="match status" value="1"/>
</dbReference>
<evidence type="ECO:0000259" key="2">
    <source>
        <dbReference type="Pfam" id="PF22936"/>
    </source>
</evidence>
<dbReference type="Pfam" id="PF07727">
    <property type="entry name" value="RVT_2"/>
    <property type="match status" value="1"/>
</dbReference>
<dbReference type="EMBL" id="OIVN01002805">
    <property type="protein sequence ID" value="SPD06595.1"/>
    <property type="molecule type" value="Genomic_DNA"/>
</dbReference>
<dbReference type="InterPro" id="IPR013103">
    <property type="entry name" value="RVT_2"/>
</dbReference>
<accession>A0A2N9H3V7</accession>
<dbReference type="CDD" id="cd09272">
    <property type="entry name" value="RNase_HI_RT_Ty1"/>
    <property type="match status" value="1"/>
</dbReference>
<sequence>MAINASIATVGLVKFDGTGNFGLWQRRVKDLLVQQGLVKALYGKTKKPEKMTNDKWEELDMKVDEDKAMMLLTSLPASYEHLVMTLLYGKETLELEEVSGALLDHYQRKHKDSVESSGNDATCTIIGMGTIKIKMFDGVVRTLEEVRHIPDMKKNLISLGIIYSNGYNCKSENGIMKVSKGAMVVMTSQKISSNVYKLLGNTILGGVAAIAESEDDDTLLKAWVYFLKNKSEAFAKFKIWKAEVENQTGRKIKCFRTDKVTEYKDGDFLKFCKEYGIKRHFTVKTQSKIKEVHLFLVLRKGVKEVQVLGSSCTKGDNQQGCRQKYSRNISLKQQKALIILADQRYRWSLRNWSLSQMRNLIVMIKNRIAPDQIGLNATKDHRSVDESYGKGDEVFDQEQNLEINRTSKGKETYRLQVGIQEKGSQYQKEERGKIQGTIRWQRDSSQRHGIDYDEVFSPIVKHTSIRAVLTLVAHQDLELEQLDVKITFPSWEFGGRDLSWYNQRGSSNLGTENLVHRLKKSLYGLKQSPRQWYKRLKYLLRKEFETKDLSAAKKILGYGDSQRQRGQESLWLSQKNYIRKVLEKFSMLDAKPVSTPLANHFRLSGSQPDLAHAVSTVSRYMANPRREHWNATTQVRWMTGGLLQVMCLHYQEGPICWKSTLQSIVAMSTTEAEYMAVAETVKEALWLKGASQRA</sequence>
<feature type="domain" description="Retrovirus-related Pol polyprotein from transposon TNT 1-94-like beta-barrel" evidence="2">
    <location>
        <begin position="104"/>
        <end position="167"/>
    </location>
</feature>
<gene>
    <name evidence="3" type="ORF">FSB_LOCUS34477</name>
</gene>
<dbReference type="PANTHER" id="PTHR11439:SF491">
    <property type="entry name" value="INTEGRASE CATALYTIC DOMAIN-CONTAINING PROTEIN"/>
    <property type="match status" value="1"/>
</dbReference>
<dbReference type="InterPro" id="IPR054722">
    <property type="entry name" value="PolX-like_BBD"/>
</dbReference>
<reference evidence="3" key="1">
    <citation type="submission" date="2018-02" db="EMBL/GenBank/DDBJ databases">
        <authorList>
            <person name="Cohen D.B."/>
            <person name="Kent A.D."/>
        </authorList>
    </citation>
    <scope>NUCLEOTIDE SEQUENCE</scope>
</reference>
<protein>
    <submittedName>
        <fullName evidence="3">Uncharacterized protein</fullName>
    </submittedName>
</protein>
<dbReference type="Gene3D" id="3.30.420.10">
    <property type="entry name" value="Ribonuclease H-like superfamily/Ribonuclease H"/>
    <property type="match status" value="1"/>
</dbReference>
<dbReference type="InterPro" id="IPR036397">
    <property type="entry name" value="RNaseH_sf"/>
</dbReference>
<evidence type="ECO:0000259" key="1">
    <source>
        <dbReference type="Pfam" id="PF07727"/>
    </source>
</evidence>
<dbReference type="InterPro" id="IPR012337">
    <property type="entry name" value="RNaseH-like_sf"/>
</dbReference>
<dbReference type="AlphaFoldDB" id="A0A2N9H3V7"/>
<feature type="domain" description="Reverse transcriptase Ty1/copia-type" evidence="1">
    <location>
        <begin position="445"/>
        <end position="542"/>
    </location>
</feature>
<dbReference type="SUPFAM" id="SSF53098">
    <property type="entry name" value="Ribonuclease H-like"/>
    <property type="match status" value="1"/>
</dbReference>
<name>A0A2N9H3V7_FAGSY</name>
<proteinExistence type="predicted"/>
<organism evidence="3">
    <name type="scientific">Fagus sylvatica</name>
    <name type="common">Beechnut</name>
    <dbReference type="NCBI Taxonomy" id="28930"/>
    <lineage>
        <taxon>Eukaryota</taxon>
        <taxon>Viridiplantae</taxon>
        <taxon>Streptophyta</taxon>
        <taxon>Embryophyta</taxon>
        <taxon>Tracheophyta</taxon>
        <taxon>Spermatophyta</taxon>
        <taxon>Magnoliopsida</taxon>
        <taxon>eudicotyledons</taxon>
        <taxon>Gunneridae</taxon>
        <taxon>Pentapetalae</taxon>
        <taxon>rosids</taxon>
        <taxon>fabids</taxon>
        <taxon>Fagales</taxon>
        <taxon>Fagaceae</taxon>
        <taxon>Fagus</taxon>
    </lineage>
</organism>